<evidence type="ECO:0000313" key="5">
    <source>
        <dbReference type="RefSeq" id="XP_019710387.1"/>
    </source>
</evidence>
<dbReference type="OrthoDB" id="1746176at2759"/>
<dbReference type="KEGG" id="egu:105057369"/>
<proteinExistence type="predicted"/>
<dbReference type="SUPFAM" id="SSF57903">
    <property type="entry name" value="FYVE/PHD zinc finger"/>
    <property type="match status" value="1"/>
</dbReference>
<dbReference type="GeneID" id="105057369"/>
<feature type="region of interest" description="Disordered" evidence="3">
    <location>
        <begin position="243"/>
        <end position="324"/>
    </location>
</feature>
<dbReference type="GO" id="GO:0008270">
    <property type="term" value="F:zinc ion binding"/>
    <property type="evidence" value="ECO:0007669"/>
    <property type="project" value="UniProtKB-KW"/>
</dbReference>
<dbReference type="PANTHER" id="PTHR36486">
    <property type="entry name" value="OS01G0977800 PROTEIN"/>
    <property type="match status" value="1"/>
</dbReference>
<organism evidence="4 5">
    <name type="scientific">Elaeis guineensis var. tenera</name>
    <name type="common">Oil palm</name>
    <dbReference type="NCBI Taxonomy" id="51953"/>
    <lineage>
        <taxon>Eukaryota</taxon>
        <taxon>Viridiplantae</taxon>
        <taxon>Streptophyta</taxon>
        <taxon>Embryophyta</taxon>
        <taxon>Tracheophyta</taxon>
        <taxon>Spermatophyta</taxon>
        <taxon>Magnoliopsida</taxon>
        <taxon>Liliopsida</taxon>
        <taxon>Arecaceae</taxon>
        <taxon>Arecoideae</taxon>
        <taxon>Cocoseae</taxon>
        <taxon>Elaeidinae</taxon>
        <taxon>Elaeis</taxon>
    </lineage>
</organism>
<evidence type="ECO:0000256" key="1">
    <source>
        <dbReference type="ARBA" id="ARBA00022771"/>
    </source>
</evidence>
<gene>
    <name evidence="5" type="primary">LOC105057369</name>
</gene>
<dbReference type="InterPro" id="IPR011011">
    <property type="entry name" value="Znf_FYVE_PHD"/>
</dbReference>
<evidence type="ECO:0000313" key="4">
    <source>
        <dbReference type="Proteomes" id="UP000504607"/>
    </source>
</evidence>
<feature type="compositionally biased region" description="Low complexity" evidence="3">
    <location>
        <begin position="305"/>
        <end position="324"/>
    </location>
</feature>
<protein>
    <submittedName>
        <fullName evidence="5">Uncharacterized protein LOC105057369</fullName>
    </submittedName>
</protein>
<accession>A0A6J0PR81</accession>
<evidence type="ECO:0000256" key="3">
    <source>
        <dbReference type="SAM" id="MobiDB-lite"/>
    </source>
</evidence>
<dbReference type="RefSeq" id="XP_019710387.1">
    <property type="nucleotide sequence ID" value="XM_019854828.2"/>
</dbReference>
<dbReference type="AlphaFoldDB" id="A0A6J0PR81"/>
<sequence>MGDKATLMKARQQLEDLYLGVPDDSVDLTFKDLASFPQNVAAEKKASNVEPIHEETKKDVKMDTAFSKSPSPALGKSPSLDFAKGLQGARDQHRHMDDELYREHVVRSSFKRNSTGLRIMAETSQLHDDDNVSAFSMASPLEERSGRRRPGIPHSNICALCSVYIYFFRHRCLVCGRVYCRHCVGMGMGEMTEGRKCMECLGRRFSQRYIERAGRTGCCWGYPSKVKQQELIWAEKGPRRSAERGYRSGVASRSPSPMMPGTPTRSHASRSRSPVMRGTRSRSHASRSRSPVMPGSTTRSHFSNSPASFVASSTFSTSPHAFPL</sequence>
<dbReference type="Proteomes" id="UP000504607">
    <property type="component" value="Chromosome 14"/>
</dbReference>
<keyword evidence="4" id="KW-1185">Reference proteome</keyword>
<dbReference type="PANTHER" id="PTHR36486:SF2">
    <property type="entry name" value="OS01G0977800 PROTEIN"/>
    <property type="match status" value="1"/>
</dbReference>
<keyword evidence="1" id="KW-0863">Zinc-finger</keyword>
<evidence type="ECO:0000256" key="2">
    <source>
        <dbReference type="ARBA" id="ARBA00022833"/>
    </source>
</evidence>
<reference evidence="5" key="1">
    <citation type="submission" date="2025-08" db="UniProtKB">
        <authorList>
            <consortium name="RefSeq"/>
        </authorList>
    </citation>
    <scope>IDENTIFICATION</scope>
</reference>
<dbReference type="CDD" id="cd00065">
    <property type="entry name" value="FYVE_like_SF"/>
    <property type="match status" value="1"/>
</dbReference>
<keyword evidence="1" id="KW-0479">Metal-binding</keyword>
<dbReference type="InParanoid" id="A0A6J0PR81"/>
<name>A0A6J0PR81_ELAGV</name>
<dbReference type="InterPro" id="IPR053057">
    <property type="entry name" value="XLG_GTP-binding"/>
</dbReference>
<feature type="compositionally biased region" description="Polar residues" evidence="3">
    <location>
        <begin position="295"/>
        <end position="304"/>
    </location>
</feature>
<keyword evidence="2" id="KW-0862">Zinc</keyword>